<keyword evidence="3" id="KW-1185">Reference proteome</keyword>
<accession>A0ABQ9IMC8</accession>
<feature type="region of interest" description="Disordered" evidence="1">
    <location>
        <begin position="1"/>
        <end position="41"/>
    </location>
</feature>
<organism evidence="2 3">
    <name type="scientific">Dryococelus australis</name>
    <dbReference type="NCBI Taxonomy" id="614101"/>
    <lineage>
        <taxon>Eukaryota</taxon>
        <taxon>Metazoa</taxon>
        <taxon>Ecdysozoa</taxon>
        <taxon>Arthropoda</taxon>
        <taxon>Hexapoda</taxon>
        <taxon>Insecta</taxon>
        <taxon>Pterygota</taxon>
        <taxon>Neoptera</taxon>
        <taxon>Polyneoptera</taxon>
        <taxon>Phasmatodea</taxon>
        <taxon>Verophasmatodea</taxon>
        <taxon>Anareolatae</taxon>
        <taxon>Phasmatidae</taxon>
        <taxon>Eurycanthinae</taxon>
        <taxon>Dryococelus</taxon>
    </lineage>
</organism>
<sequence>MQGRGETGDPLENPPSSGIVRHNSHLRKSRGDPAGNRTRRRVVLPLHRHGPFFDRQCTIVRMLLRVAQLADESLDISRSEARMQNFRGRVPHQCMSMSREMQFSLIEGFVHAYLRCIFLSPARQLTCGKADTEMGAGEILRGAAAILALLHLPL</sequence>
<dbReference type="EMBL" id="JARBHB010000001">
    <property type="protein sequence ID" value="KAJ8897652.1"/>
    <property type="molecule type" value="Genomic_DNA"/>
</dbReference>
<proteinExistence type="predicted"/>
<protein>
    <submittedName>
        <fullName evidence="2">Uncharacterized protein</fullName>
    </submittedName>
</protein>
<evidence type="ECO:0000256" key="1">
    <source>
        <dbReference type="SAM" id="MobiDB-lite"/>
    </source>
</evidence>
<name>A0ABQ9IMC8_9NEOP</name>
<evidence type="ECO:0000313" key="3">
    <source>
        <dbReference type="Proteomes" id="UP001159363"/>
    </source>
</evidence>
<dbReference type="Proteomes" id="UP001159363">
    <property type="component" value="Chromosome 1"/>
</dbReference>
<gene>
    <name evidence="2" type="ORF">PR048_003001</name>
</gene>
<evidence type="ECO:0000313" key="2">
    <source>
        <dbReference type="EMBL" id="KAJ8897652.1"/>
    </source>
</evidence>
<comment type="caution">
    <text evidence="2">The sequence shown here is derived from an EMBL/GenBank/DDBJ whole genome shotgun (WGS) entry which is preliminary data.</text>
</comment>
<reference evidence="2 3" key="1">
    <citation type="submission" date="2023-02" db="EMBL/GenBank/DDBJ databases">
        <title>LHISI_Scaffold_Assembly.</title>
        <authorList>
            <person name="Stuart O.P."/>
            <person name="Cleave R."/>
            <person name="Magrath M.J.L."/>
            <person name="Mikheyev A.S."/>
        </authorList>
    </citation>
    <scope>NUCLEOTIDE SEQUENCE [LARGE SCALE GENOMIC DNA]</scope>
    <source>
        <strain evidence="2">Daus_M_001</strain>
        <tissue evidence="2">Leg muscle</tissue>
    </source>
</reference>